<dbReference type="Pfam" id="PF09997">
    <property type="entry name" value="DUF2238"/>
    <property type="match status" value="1"/>
</dbReference>
<protein>
    <recommendedName>
        <fullName evidence="4">VanZ-like domain-containing protein</fullName>
    </recommendedName>
</protein>
<reference evidence="2 3" key="1">
    <citation type="journal article" date="2016" name="Nat. Commun.">
        <title>Thousands of microbial genomes shed light on interconnected biogeochemical processes in an aquifer system.</title>
        <authorList>
            <person name="Anantharaman K."/>
            <person name="Brown C.T."/>
            <person name="Hug L.A."/>
            <person name="Sharon I."/>
            <person name="Castelle C.J."/>
            <person name="Probst A.J."/>
            <person name="Thomas B.C."/>
            <person name="Singh A."/>
            <person name="Wilkins M.J."/>
            <person name="Karaoz U."/>
            <person name="Brodie E.L."/>
            <person name="Williams K.H."/>
            <person name="Hubbard S.S."/>
            <person name="Banfield J.F."/>
        </authorList>
    </citation>
    <scope>NUCLEOTIDE SEQUENCE [LARGE SCALE GENOMIC DNA]</scope>
</reference>
<keyword evidence="1" id="KW-0472">Membrane</keyword>
<dbReference type="InterPro" id="IPR014509">
    <property type="entry name" value="YjdF-like"/>
</dbReference>
<accession>A0A1F8DRG3</accession>
<evidence type="ECO:0000313" key="3">
    <source>
        <dbReference type="Proteomes" id="UP000177029"/>
    </source>
</evidence>
<dbReference type="AlphaFoldDB" id="A0A1F8DRG3"/>
<evidence type="ECO:0008006" key="4">
    <source>
        <dbReference type="Google" id="ProtNLM"/>
    </source>
</evidence>
<sequence length="148" mass="16445">MNIGTIRPVIYLFGILFVLYVLAIIFGWFDLAPWIDIPMHLLGGAWAGALFLFLGRGYILPDLYAHTIERLKLAGLTGIFGSFMGVLWEFLEFVLGQLEGFEGFAQVSVRDTLGDLCMDIVGAVLYAAIVLFVIPRIKARNNSVSQNE</sequence>
<organism evidence="2 3">
    <name type="scientific">Candidatus Wolfebacteria bacterium RIFCSPHIGHO2_01_FULL_48_22</name>
    <dbReference type="NCBI Taxonomy" id="1802555"/>
    <lineage>
        <taxon>Bacteria</taxon>
        <taxon>Candidatus Wolfeibacteriota</taxon>
    </lineage>
</organism>
<proteinExistence type="predicted"/>
<feature type="transmembrane region" description="Helical" evidence="1">
    <location>
        <begin position="9"/>
        <end position="29"/>
    </location>
</feature>
<dbReference type="STRING" id="1802555.A2755_02385"/>
<feature type="transmembrane region" description="Helical" evidence="1">
    <location>
        <begin position="71"/>
        <end position="91"/>
    </location>
</feature>
<name>A0A1F8DRG3_9BACT</name>
<keyword evidence="1" id="KW-0812">Transmembrane</keyword>
<evidence type="ECO:0000256" key="1">
    <source>
        <dbReference type="SAM" id="Phobius"/>
    </source>
</evidence>
<keyword evidence="1" id="KW-1133">Transmembrane helix</keyword>
<dbReference type="EMBL" id="MGIP01000011">
    <property type="protein sequence ID" value="OGM91227.1"/>
    <property type="molecule type" value="Genomic_DNA"/>
</dbReference>
<feature type="transmembrane region" description="Helical" evidence="1">
    <location>
        <begin position="41"/>
        <end position="59"/>
    </location>
</feature>
<dbReference type="Proteomes" id="UP000177029">
    <property type="component" value="Unassembled WGS sequence"/>
</dbReference>
<gene>
    <name evidence="2" type="ORF">A2755_02385</name>
</gene>
<feature type="transmembrane region" description="Helical" evidence="1">
    <location>
        <begin position="113"/>
        <end position="134"/>
    </location>
</feature>
<evidence type="ECO:0000313" key="2">
    <source>
        <dbReference type="EMBL" id="OGM91227.1"/>
    </source>
</evidence>
<comment type="caution">
    <text evidence="2">The sequence shown here is derived from an EMBL/GenBank/DDBJ whole genome shotgun (WGS) entry which is preliminary data.</text>
</comment>